<evidence type="ECO:0000256" key="1">
    <source>
        <dbReference type="SAM" id="SignalP"/>
    </source>
</evidence>
<comment type="caution">
    <text evidence="2">The sequence shown here is derived from an EMBL/GenBank/DDBJ whole genome shotgun (WGS) entry which is preliminary data.</text>
</comment>
<dbReference type="PANTHER" id="PTHR34410:SF2">
    <property type="entry name" value="RRNA INTRON-ENCODED HOMING ENDONUCLEASE"/>
    <property type="match status" value="1"/>
</dbReference>
<feature type="chain" id="PRO_5042948761" evidence="1">
    <location>
        <begin position="16"/>
        <end position="723"/>
    </location>
</feature>
<organism evidence="2 3">
    <name type="scientific">Crotalaria pallida</name>
    <name type="common">Smooth rattlebox</name>
    <name type="synonym">Crotalaria striata</name>
    <dbReference type="NCBI Taxonomy" id="3830"/>
    <lineage>
        <taxon>Eukaryota</taxon>
        <taxon>Viridiplantae</taxon>
        <taxon>Streptophyta</taxon>
        <taxon>Embryophyta</taxon>
        <taxon>Tracheophyta</taxon>
        <taxon>Spermatophyta</taxon>
        <taxon>Magnoliopsida</taxon>
        <taxon>eudicotyledons</taxon>
        <taxon>Gunneridae</taxon>
        <taxon>Pentapetalae</taxon>
        <taxon>rosids</taxon>
        <taxon>fabids</taxon>
        <taxon>Fabales</taxon>
        <taxon>Fabaceae</taxon>
        <taxon>Papilionoideae</taxon>
        <taxon>50 kb inversion clade</taxon>
        <taxon>genistoids sensu lato</taxon>
        <taxon>core genistoids</taxon>
        <taxon>Crotalarieae</taxon>
        <taxon>Crotalaria</taxon>
    </lineage>
</organism>
<gene>
    <name evidence="2" type="ORF">RIF29_02085</name>
</gene>
<proteinExistence type="predicted"/>
<evidence type="ECO:0000313" key="2">
    <source>
        <dbReference type="EMBL" id="KAK7288619.1"/>
    </source>
</evidence>
<keyword evidence="3" id="KW-1185">Reference proteome</keyword>
<feature type="signal peptide" evidence="1">
    <location>
        <begin position="1"/>
        <end position="15"/>
    </location>
</feature>
<evidence type="ECO:0000313" key="3">
    <source>
        <dbReference type="Proteomes" id="UP001372338"/>
    </source>
</evidence>
<dbReference type="PANTHER" id="PTHR34410">
    <property type="entry name" value="INTRON-ENCODED HOMING ENDONUCLEASE, PUTATIVE-RELATED"/>
    <property type="match status" value="1"/>
</dbReference>
<reference evidence="2 3" key="1">
    <citation type="submission" date="2024-01" db="EMBL/GenBank/DDBJ databases">
        <title>The genomes of 5 underutilized Papilionoideae crops provide insights into root nodulation and disease resistanc.</title>
        <authorList>
            <person name="Yuan L."/>
        </authorList>
    </citation>
    <scope>NUCLEOTIDE SEQUENCE [LARGE SCALE GENOMIC DNA]</scope>
    <source>
        <strain evidence="2">ZHUSHIDOU_FW_LH</strain>
        <tissue evidence="2">Leaf</tissue>
    </source>
</reference>
<dbReference type="Proteomes" id="UP001372338">
    <property type="component" value="Unassembled WGS sequence"/>
</dbReference>
<dbReference type="SUPFAM" id="SSF69360">
    <property type="entry name" value="Cell wall binding repeat"/>
    <property type="match status" value="1"/>
</dbReference>
<keyword evidence="1" id="KW-0732">Signal</keyword>
<dbReference type="EMBL" id="JAYWIO010000001">
    <property type="protein sequence ID" value="KAK7288619.1"/>
    <property type="molecule type" value="Genomic_DNA"/>
</dbReference>
<sequence>MVWFVIPGAWSGARSVVAGAWIPVPGDRSLLLVPWGLLHRALSLVCESWCMVWCEIHGTWCLGHGAWCLVPGARSVVRGAWSGARSVVPGAWCIVPGALRLVSGAWIQVPGAWCVIPGAWILVRVPWYLVPGAWCMVPCPWCEIRGTRCMDPGAWSGARSVVPGAWCVVPGAWRLVPGAWIQVPGAWCVIPGAWILVHGALSLVRDPWCMDPGAWSGARSVVPGAWCVVPGAWRLVPGAWIQVHGLVRDPWYPVHGAWSLVRDPWCMVWCVVPFSWCVIPGASSGARSVVPGARCLVHDPWYLVPGAWCMVPCPWCEIRGTRCMVRDPWCLDPGAWSGARSEVVGAWCLVRGGLAGCLPMHHGGSGWCAMGASPNAFSSHPMDVWSVFPWRGGDSRESSVEPNPGRTWPGACWSLGKIRAPRTKGQESDRPQVRSGRDGMGSFEVASWAMHARGIVAFLDLAPWRNASKGIILFGLSLSVTKHGPFDAILGEFIEKPNEMSWHCPWGVHAPRGRTCVGFEGDVCKQRGVARCGNPTQSIIGQLPLWLVPFVRVSGDRDGCAVWLLAHGFGTSSMQPFSCTPCAGGPRCSLVVLVLPTHLAVSVCREDPFLPRPLVECRSCYPIGGGNICTSCIVVNGFYLVDPASSHMLVSKIKPCMSRSWTLGWVDRSAYGVHRSARPFCRRCAPGLNWPGRASGAVTLKKLECSKQAYALDTLAWDNTTGF</sequence>
<name>A0AAN9P8W1_CROPI</name>
<accession>A0AAN9P8W1</accession>
<protein>
    <submittedName>
        <fullName evidence="2">Uncharacterized protein</fullName>
    </submittedName>
</protein>
<dbReference type="AlphaFoldDB" id="A0AAN9P8W1"/>